<reference evidence="1" key="1">
    <citation type="submission" date="2020-10" db="EMBL/GenBank/DDBJ databases">
        <authorList>
            <person name="Gilroy R."/>
        </authorList>
    </citation>
    <scope>NUCLEOTIDE SEQUENCE</scope>
    <source>
        <strain evidence="1">CHK183-6373</strain>
    </source>
</reference>
<evidence type="ECO:0000313" key="2">
    <source>
        <dbReference type="Proteomes" id="UP000886884"/>
    </source>
</evidence>
<comment type="caution">
    <text evidence="1">The sequence shown here is derived from an EMBL/GenBank/DDBJ whole genome shotgun (WGS) entry which is preliminary data.</text>
</comment>
<name>A0A9D1TCJ8_9FIRM</name>
<sequence length="219" mass="24850">MVEKVCAHCGKRGRYAREAARFCQFCGAEFPAEEGQSAAEEILRRAERETDYARKRALYQQALEADENCLEAWKQLAFLGRLGEKGGKPDFSRIPSWPLDCLFQPREYKREQRAEMLRLLLHNAPYLAALAKVPNAAAFRREYLTAMAAQYIDLFLRHNAQISMALFGIRRRPAEVRQRIIAAVAVMRENAAALPEVPEELRAELQAALEEGLNLALEG</sequence>
<protein>
    <submittedName>
        <fullName evidence="1">Uncharacterized protein</fullName>
    </submittedName>
</protein>
<dbReference type="Proteomes" id="UP000886884">
    <property type="component" value="Unassembled WGS sequence"/>
</dbReference>
<evidence type="ECO:0000313" key="1">
    <source>
        <dbReference type="EMBL" id="HIV27268.1"/>
    </source>
</evidence>
<proteinExistence type="predicted"/>
<organism evidence="1 2">
    <name type="scientific">Candidatus Ornithocaccomicrobium faecavium</name>
    <dbReference type="NCBI Taxonomy" id="2840890"/>
    <lineage>
        <taxon>Bacteria</taxon>
        <taxon>Bacillati</taxon>
        <taxon>Bacillota</taxon>
        <taxon>Clostridia</taxon>
        <taxon>Candidatus Ornithocaccomicrobium</taxon>
    </lineage>
</organism>
<gene>
    <name evidence="1" type="ORF">IAA64_04825</name>
</gene>
<dbReference type="AlphaFoldDB" id="A0A9D1TCJ8"/>
<dbReference type="EMBL" id="DVOT01000084">
    <property type="protein sequence ID" value="HIV27268.1"/>
    <property type="molecule type" value="Genomic_DNA"/>
</dbReference>
<accession>A0A9D1TCJ8</accession>
<reference evidence="1" key="2">
    <citation type="journal article" date="2021" name="PeerJ">
        <title>Extensive microbial diversity within the chicken gut microbiome revealed by metagenomics and culture.</title>
        <authorList>
            <person name="Gilroy R."/>
            <person name="Ravi A."/>
            <person name="Getino M."/>
            <person name="Pursley I."/>
            <person name="Horton D.L."/>
            <person name="Alikhan N.F."/>
            <person name="Baker D."/>
            <person name="Gharbi K."/>
            <person name="Hall N."/>
            <person name="Watson M."/>
            <person name="Adriaenssens E.M."/>
            <person name="Foster-Nyarko E."/>
            <person name="Jarju S."/>
            <person name="Secka A."/>
            <person name="Antonio M."/>
            <person name="Oren A."/>
            <person name="Chaudhuri R.R."/>
            <person name="La Ragione R."/>
            <person name="Hildebrand F."/>
            <person name="Pallen M.J."/>
        </authorList>
    </citation>
    <scope>NUCLEOTIDE SEQUENCE</scope>
    <source>
        <strain evidence="1">CHK183-6373</strain>
    </source>
</reference>